<evidence type="ECO:0000313" key="2">
    <source>
        <dbReference type="EMBL" id="KAK4540553.1"/>
    </source>
</evidence>
<name>A0AAV9J6B6_9PEZI</name>
<evidence type="ECO:0000256" key="1">
    <source>
        <dbReference type="SAM" id="MobiDB-lite"/>
    </source>
</evidence>
<protein>
    <recommendedName>
        <fullName evidence="4">Ubiquitin-like domain-containing protein</fullName>
    </recommendedName>
</protein>
<feature type="region of interest" description="Disordered" evidence="1">
    <location>
        <begin position="17"/>
        <end position="94"/>
    </location>
</feature>
<accession>A0AAV9J6B6</accession>
<feature type="region of interest" description="Disordered" evidence="1">
    <location>
        <begin position="145"/>
        <end position="198"/>
    </location>
</feature>
<feature type="compositionally biased region" description="Low complexity" evidence="1">
    <location>
        <begin position="77"/>
        <end position="93"/>
    </location>
</feature>
<dbReference type="AlphaFoldDB" id="A0AAV9J6B6"/>
<gene>
    <name evidence="2" type="ORF">LTR36_009083</name>
</gene>
<evidence type="ECO:0008006" key="4">
    <source>
        <dbReference type="Google" id="ProtNLM"/>
    </source>
</evidence>
<reference evidence="2 3" key="1">
    <citation type="submission" date="2021-11" db="EMBL/GenBank/DDBJ databases">
        <title>Black yeast isolated from Biological Soil Crust.</title>
        <authorList>
            <person name="Kurbessoian T."/>
        </authorList>
    </citation>
    <scope>NUCLEOTIDE SEQUENCE [LARGE SCALE GENOMIC DNA]</scope>
    <source>
        <strain evidence="2 3">CCFEE 5522</strain>
    </source>
</reference>
<proteinExistence type="predicted"/>
<dbReference type="EMBL" id="JAVFHQ010000065">
    <property type="protein sequence ID" value="KAK4540553.1"/>
    <property type="molecule type" value="Genomic_DNA"/>
</dbReference>
<comment type="caution">
    <text evidence="2">The sequence shown here is derived from an EMBL/GenBank/DDBJ whole genome shotgun (WGS) entry which is preliminary data.</text>
</comment>
<evidence type="ECO:0000313" key="3">
    <source>
        <dbReference type="Proteomes" id="UP001324427"/>
    </source>
</evidence>
<organism evidence="2 3">
    <name type="scientific">Oleoguttula mirabilis</name>
    <dbReference type="NCBI Taxonomy" id="1507867"/>
    <lineage>
        <taxon>Eukaryota</taxon>
        <taxon>Fungi</taxon>
        <taxon>Dikarya</taxon>
        <taxon>Ascomycota</taxon>
        <taxon>Pezizomycotina</taxon>
        <taxon>Dothideomycetes</taxon>
        <taxon>Dothideomycetidae</taxon>
        <taxon>Mycosphaerellales</taxon>
        <taxon>Teratosphaeriaceae</taxon>
        <taxon>Oleoguttula</taxon>
    </lineage>
</organism>
<dbReference type="Proteomes" id="UP001324427">
    <property type="component" value="Unassembled WGS sequence"/>
</dbReference>
<keyword evidence="3" id="KW-1185">Reference proteome</keyword>
<sequence>MATADADVMARMAAHMLGKKSVAPPRRAPPPAHASIPRSMPTPQFTGNGAEAPLARAQPNAPPLVKITPAPAFDAHPTTNTTTPTPISPPTLTERNMNVDSASMGPALKGDPQGLKDMVNNARVAPTPLAEGWNGFATLHNRPAVSNSSTPSFTHAKPSAPPAAPTSTFAPLFSNPSGPPKSPTLTFAPSPAPKPAFLAQPKTDAMAGLTNSLDKTKIAATVTPTPPATREDKAAGLLGRQMADVKNTLTERKTDQPPPHLRKAAANAVAKATPETTVTAAKHVNGVETMSTATATPSHVPAMPAFTFHPTAPVVQTEAKAAVQPTFTFAPSNPITEAKVAAQPTTSTFQSKPTSEKELKATSAAVTLGTKGAPTIETKVKAAAQPMSSPFLSKPTPEKEMKATSAALALGTKGTPTVETNVKTAAQPISSPFLSKPTFEKELKATSAAVTLGTKADPIILDSDKKEKVATAATTNGDTTMTVLAALRKEVAGLAAKVQRLEMDNVELGYQMGQLIQANERRQFLGTASASEPFKIDVTYPNNTVLSIQVTAADTITNLIRRARKEARVAVSDNPGIQVDGVQIGQTMTLGEVGVMKGTTKRVVFCYDGSDDEEL</sequence>